<proteinExistence type="predicted"/>
<reference evidence="1" key="1">
    <citation type="submission" date="2021-03" db="EMBL/GenBank/DDBJ databases">
        <title>Draft genome sequence of rust myrtle Austropuccinia psidii MF-1, a brazilian biotype.</title>
        <authorList>
            <person name="Quecine M.C."/>
            <person name="Pachon D.M.R."/>
            <person name="Bonatelli M.L."/>
            <person name="Correr F.H."/>
            <person name="Franceschini L.M."/>
            <person name="Leite T.F."/>
            <person name="Margarido G.R.A."/>
            <person name="Almeida C.A."/>
            <person name="Ferrarezi J.A."/>
            <person name="Labate C.A."/>
        </authorList>
    </citation>
    <scope>NUCLEOTIDE SEQUENCE</scope>
    <source>
        <strain evidence="1">MF-1</strain>
    </source>
</reference>
<protein>
    <submittedName>
        <fullName evidence="1">Uncharacterized protein</fullName>
    </submittedName>
</protein>
<evidence type="ECO:0000313" key="1">
    <source>
        <dbReference type="EMBL" id="MBW0467076.1"/>
    </source>
</evidence>
<keyword evidence="2" id="KW-1185">Reference proteome</keyword>
<accession>A0A9Q3BLJ4</accession>
<sequence length="146" mass="17110">MKDIITRKRIGKNWNRNPIESRIVPKTSREDKRPISKCHKCEITSHLENTCIKKTKINEVQVIEDEEEYDKDYAIYEDTPAEEYPIENITALFQVTEVHNNFPQYSKDNCNLINIQEDRVCKTKSARGKGYTSGEYYITSILMNNS</sequence>
<dbReference type="AlphaFoldDB" id="A0A9Q3BLJ4"/>
<dbReference type="EMBL" id="AVOT02001480">
    <property type="protein sequence ID" value="MBW0467076.1"/>
    <property type="molecule type" value="Genomic_DNA"/>
</dbReference>
<name>A0A9Q3BLJ4_9BASI</name>
<gene>
    <name evidence="1" type="ORF">O181_006791</name>
</gene>
<evidence type="ECO:0000313" key="2">
    <source>
        <dbReference type="Proteomes" id="UP000765509"/>
    </source>
</evidence>
<comment type="caution">
    <text evidence="1">The sequence shown here is derived from an EMBL/GenBank/DDBJ whole genome shotgun (WGS) entry which is preliminary data.</text>
</comment>
<dbReference type="Proteomes" id="UP000765509">
    <property type="component" value="Unassembled WGS sequence"/>
</dbReference>
<organism evidence="1 2">
    <name type="scientific">Austropuccinia psidii MF-1</name>
    <dbReference type="NCBI Taxonomy" id="1389203"/>
    <lineage>
        <taxon>Eukaryota</taxon>
        <taxon>Fungi</taxon>
        <taxon>Dikarya</taxon>
        <taxon>Basidiomycota</taxon>
        <taxon>Pucciniomycotina</taxon>
        <taxon>Pucciniomycetes</taxon>
        <taxon>Pucciniales</taxon>
        <taxon>Sphaerophragmiaceae</taxon>
        <taxon>Austropuccinia</taxon>
    </lineage>
</organism>